<accession>A0A1H2KNX9</accession>
<organism evidence="2 3">
    <name type="scientific">Jiangella alkaliphila</name>
    <dbReference type="NCBI Taxonomy" id="419479"/>
    <lineage>
        <taxon>Bacteria</taxon>
        <taxon>Bacillati</taxon>
        <taxon>Actinomycetota</taxon>
        <taxon>Actinomycetes</taxon>
        <taxon>Jiangellales</taxon>
        <taxon>Jiangellaceae</taxon>
        <taxon>Jiangella</taxon>
    </lineage>
</organism>
<feature type="domain" description="MucB/RseB N-terminal" evidence="1">
    <location>
        <begin position="186"/>
        <end position="244"/>
    </location>
</feature>
<dbReference type="EMBL" id="LT629791">
    <property type="protein sequence ID" value="SDU70387.1"/>
    <property type="molecule type" value="Genomic_DNA"/>
</dbReference>
<dbReference type="AlphaFoldDB" id="A0A1H2KNX9"/>
<dbReference type="InterPro" id="IPR033434">
    <property type="entry name" value="MucB/RseB_N"/>
</dbReference>
<gene>
    <name evidence="2" type="ORF">SAMN04488563_4072</name>
</gene>
<evidence type="ECO:0000259" key="1">
    <source>
        <dbReference type="Pfam" id="PF03888"/>
    </source>
</evidence>
<dbReference type="PANTHER" id="PTHR37507">
    <property type="entry name" value="SPORULATION PROTEIN YDCC"/>
    <property type="match status" value="1"/>
</dbReference>
<dbReference type="Proteomes" id="UP000182977">
    <property type="component" value="Chromosome I"/>
</dbReference>
<dbReference type="RefSeq" id="WP_046769192.1">
    <property type="nucleotide sequence ID" value="NZ_KQ061231.1"/>
</dbReference>
<dbReference type="InterPro" id="IPR029046">
    <property type="entry name" value="LolA/LolB/LppX"/>
</dbReference>
<dbReference type="Pfam" id="PF03888">
    <property type="entry name" value="MucB_RseB"/>
    <property type="match status" value="1"/>
</dbReference>
<dbReference type="SUPFAM" id="SSF89392">
    <property type="entry name" value="Prokaryotic lipoproteins and lipoprotein localization factors"/>
    <property type="match status" value="1"/>
</dbReference>
<dbReference type="Gene3D" id="2.50.20.10">
    <property type="entry name" value="Lipoprotein localisation LolA/LolB/LppX"/>
    <property type="match status" value="1"/>
</dbReference>
<dbReference type="OrthoDB" id="4822274at2"/>
<dbReference type="PANTHER" id="PTHR37507:SF2">
    <property type="entry name" value="SPORULATION PROTEIN YDCC"/>
    <property type="match status" value="1"/>
</dbReference>
<sequence>MPNSLLSTPARRWATGATVATVVVGAAVAGPLIAGADSDLPDRTAAELLVELATIDIQPFAGTVVQTADVGLPELANSDTSSLPTAALSLLNGSSTARIWYTDGDTYRLALQDDQAESDLIREGQDLWFWSSEGASASHTVLTEDADSGDGAGPFGGGGNPFGGEGLPEDLPADVPTAAASLALAMIEPSTQVDVDGTATVAGRNAYELVLRPKDEQSLIGSIRVAIDGETSMPLRVQVVARDATEPSFEVGFTSIAFDEPDESTYEFAPPAGTTVEEIQPGDLDDAKPHGDPLTEEDLAGAPSDVSVVGSGWSSVVVLRDVDLDQLTAGLEGDAAAMADAFIAELEDVSGAYGTGRAMTSDLFTVLLLDDGRLLAGAVPLEVLEEAAQDPAAS</sequence>
<dbReference type="InterPro" id="IPR052944">
    <property type="entry name" value="Sporulation_related"/>
</dbReference>
<evidence type="ECO:0000313" key="3">
    <source>
        <dbReference type="Proteomes" id="UP000182977"/>
    </source>
</evidence>
<proteinExistence type="predicted"/>
<dbReference type="STRING" id="419479.SAMN04488563_4072"/>
<reference evidence="3" key="1">
    <citation type="submission" date="2016-10" db="EMBL/GenBank/DDBJ databases">
        <authorList>
            <person name="Varghese N."/>
            <person name="Submissions S."/>
        </authorList>
    </citation>
    <scope>NUCLEOTIDE SEQUENCE [LARGE SCALE GENOMIC DNA]</scope>
    <source>
        <strain evidence="3">DSM 45079</strain>
    </source>
</reference>
<evidence type="ECO:0000313" key="2">
    <source>
        <dbReference type="EMBL" id="SDU70387.1"/>
    </source>
</evidence>
<name>A0A1H2KNX9_9ACTN</name>
<protein>
    <recommendedName>
        <fullName evidence="1">MucB/RseB N-terminal domain-containing protein</fullName>
    </recommendedName>
</protein>
<keyword evidence="3" id="KW-1185">Reference proteome</keyword>